<sequence length="86" mass="9602">MGSEDSIGMRGRRAGDVWVRSVGVKMGLKEPGVDLLGVEKTVEVPVLWTTSSGRRLAKSFSFVKFARKNTLKMYDLSILKQLRRSS</sequence>
<gene>
    <name evidence="1" type="ORF">LITE_LOCUS21612</name>
</gene>
<accession>A0AAV0L106</accession>
<evidence type="ECO:0000313" key="1">
    <source>
        <dbReference type="EMBL" id="CAI0428364.1"/>
    </source>
</evidence>
<keyword evidence="2" id="KW-1185">Reference proteome</keyword>
<organism evidence="1 2">
    <name type="scientific">Linum tenue</name>
    <dbReference type="NCBI Taxonomy" id="586396"/>
    <lineage>
        <taxon>Eukaryota</taxon>
        <taxon>Viridiplantae</taxon>
        <taxon>Streptophyta</taxon>
        <taxon>Embryophyta</taxon>
        <taxon>Tracheophyta</taxon>
        <taxon>Spermatophyta</taxon>
        <taxon>Magnoliopsida</taxon>
        <taxon>eudicotyledons</taxon>
        <taxon>Gunneridae</taxon>
        <taxon>Pentapetalae</taxon>
        <taxon>rosids</taxon>
        <taxon>fabids</taxon>
        <taxon>Malpighiales</taxon>
        <taxon>Linaceae</taxon>
        <taxon>Linum</taxon>
    </lineage>
</organism>
<reference evidence="1" key="1">
    <citation type="submission" date="2022-08" db="EMBL/GenBank/DDBJ databases">
        <authorList>
            <person name="Gutierrez-Valencia J."/>
        </authorList>
    </citation>
    <scope>NUCLEOTIDE SEQUENCE</scope>
</reference>
<dbReference type="AlphaFoldDB" id="A0AAV0L106"/>
<protein>
    <submittedName>
        <fullName evidence="1">Uncharacterized protein</fullName>
    </submittedName>
</protein>
<dbReference type="EMBL" id="CAMGYJ010000006">
    <property type="protein sequence ID" value="CAI0428364.1"/>
    <property type="molecule type" value="Genomic_DNA"/>
</dbReference>
<proteinExistence type="predicted"/>
<name>A0AAV0L106_9ROSI</name>
<dbReference type="Proteomes" id="UP001154282">
    <property type="component" value="Unassembled WGS sequence"/>
</dbReference>
<comment type="caution">
    <text evidence="1">The sequence shown here is derived from an EMBL/GenBank/DDBJ whole genome shotgun (WGS) entry which is preliminary data.</text>
</comment>
<evidence type="ECO:0000313" key="2">
    <source>
        <dbReference type="Proteomes" id="UP001154282"/>
    </source>
</evidence>